<dbReference type="Proteomes" id="UP001177597">
    <property type="component" value="Chromosome"/>
</dbReference>
<name>A0AA95K1X5_9GAMM</name>
<gene>
    <name evidence="1" type="ORF">QE207_06975</name>
</gene>
<dbReference type="AlphaFoldDB" id="A0AA95K1X5"/>
<reference evidence="1" key="1">
    <citation type="submission" date="2023-04" db="EMBL/GenBank/DDBJ databases">
        <title>Genome dynamics across the evolutionary transition to endosymbiosis.</title>
        <authorList>
            <person name="Siozios S."/>
            <person name="Nadal-Jimenez P."/>
            <person name="Azagi T."/>
            <person name="Sprong H."/>
            <person name="Frost C.L."/>
            <person name="Parratt S.R."/>
            <person name="Taylor G."/>
            <person name="Brettell L."/>
            <person name="Lew K.C."/>
            <person name="Croft L."/>
            <person name="King K.C."/>
            <person name="Brockhurst M.A."/>
            <person name="Hypsa V."/>
            <person name="Novakova E."/>
            <person name="Darby A.C."/>
            <person name="Hurst G.D.D."/>
        </authorList>
    </citation>
    <scope>NUCLEOTIDE SEQUENCE</scope>
    <source>
        <strain evidence="1">AIh</strain>
    </source>
</reference>
<evidence type="ECO:0000313" key="1">
    <source>
        <dbReference type="EMBL" id="WGL96301.1"/>
    </source>
</evidence>
<organism evidence="1 2">
    <name type="scientific">Arsenophonus nasoniae</name>
    <name type="common">son-killer infecting Nasonia vitripennis</name>
    <dbReference type="NCBI Taxonomy" id="638"/>
    <lineage>
        <taxon>Bacteria</taxon>
        <taxon>Pseudomonadati</taxon>
        <taxon>Pseudomonadota</taxon>
        <taxon>Gammaproteobacteria</taxon>
        <taxon>Enterobacterales</taxon>
        <taxon>Morganellaceae</taxon>
        <taxon>Arsenophonus</taxon>
    </lineage>
</organism>
<sequence length="626" mass="69028">MAGNAFDFELTADDKASREIANIELALNKLRPTLTDVREKLQLGNNETASSLGIVGDKIREIAEFARHGTQRIGDMIPPLKNVGELSGKYLGLAAKVGGIGMVGYLGGQFVSQLPEEARKATDLAQSAKSTGMTVAESTRLMRTLIQRGVDENDARGSIEGYYSALNAAIRGNNNALLASIRSIGGEIIKGKDGQVDLTATLRRLEEAIKNVPAYRNAELQQKAGLDDNLLRLLREGKLNERLALSDKTGLTRQDETVEKLNRLDTRLNELGASWTGRKTQFKDSLNRFFADESVVDILGGVQDMLTYGPDNAAIMKTLGFSRGNEADILRWAYNTPEFYQRLGNVSQIAVDFGLMTDEISNEYAKWQKQHRPVKNTPYSLTDNATVPDGWIQDREYDPHRRGFRNNNPGNLTAAPNTTGQDYGNGHVYAKFASMRDGLAAMSRQLLLDADKGITSIDQLVSKYAPRRAGNNTASYIRLVSQQTGFDPLQSLDMQDPNVLAKVMNAMIKMENGQQPFSYAQVMAGIDDAINEPRWAGARNPDRLQTQREKQQQNRSPRLPLFARDIPTTMDGSQIVNAITKALTEALQTSANKATLEITLINAESGQKQFLTTETTGRITTAMQYP</sequence>
<accession>A0AA95K1X5</accession>
<protein>
    <submittedName>
        <fullName evidence="1">Uncharacterized protein</fullName>
    </submittedName>
</protein>
<proteinExistence type="predicted"/>
<dbReference type="EMBL" id="CP123498">
    <property type="protein sequence ID" value="WGL96301.1"/>
    <property type="molecule type" value="Genomic_DNA"/>
</dbReference>
<evidence type="ECO:0000313" key="2">
    <source>
        <dbReference type="Proteomes" id="UP001177597"/>
    </source>
</evidence>
<dbReference type="RefSeq" id="WP_280629844.1">
    <property type="nucleotide sequence ID" value="NZ_CP123498.1"/>
</dbReference>